<comment type="caution">
    <text evidence="2">The sequence shown here is derived from an EMBL/GenBank/DDBJ whole genome shotgun (WGS) entry which is preliminary data.</text>
</comment>
<dbReference type="Proteomes" id="UP001608902">
    <property type="component" value="Unassembled WGS sequence"/>
</dbReference>
<organism evidence="2 3">
    <name type="scientific">Gnathostoma spinigerum</name>
    <dbReference type="NCBI Taxonomy" id="75299"/>
    <lineage>
        <taxon>Eukaryota</taxon>
        <taxon>Metazoa</taxon>
        <taxon>Ecdysozoa</taxon>
        <taxon>Nematoda</taxon>
        <taxon>Chromadorea</taxon>
        <taxon>Rhabditida</taxon>
        <taxon>Spirurina</taxon>
        <taxon>Gnathostomatomorpha</taxon>
        <taxon>Gnathostomatoidea</taxon>
        <taxon>Gnathostomatidae</taxon>
        <taxon>Gnathostoma</taxon>
    </lineage>
</organism>
<dbReference type="AlphaFoldDB" id="A0ABD6EXZ3"/>
<dbReference type="Gene3D" id="2.170.300.10">
    <property type="entry name" value="Tie2 ligand-binding domain superfamily"/>
    <property type="match status" value="1"/>
</dbReference>
<sequence>MSSIASEGAQKFCNYFRFQQLVGKFHLWKIPICCAGYFKNDKDKCQECEPGRMGIDCKEICPRGMFGRNCSMQCYCWSEVCDPASGECLAADHALFDDVGLGFTHKIHRSTFRIAFGTVLLFAVSIGLISMLIAYHYYYSKPGMMRSNVMRKTNFVASLDTTNSFHNEERSGLMDVDTAE</sequence>
<feature type="transmembrane region" description="Helical" evidence="1">
    <location>
        <begin position="114"/>
        <end position="138"/>
    </location>
</feature>
<dbReference type="EMBL" id="JBGFUD010008545">
    <property type="protein sequence ID" value="MFH4982129.1"/>
    <property type="molecule type" value="Genomic_DNA"/>
</dbReference>
<accession>A0ABD6EXZ3</accession>
<keyword evidence="1" id="KW-1133">Transmembrane helix</keyword>
<name>A0ABD6EXZ3_9BILA</name>
<keyword evidence="1" id="KW-0472">Membrane</keyword>
<evidence type="ECO:0000313" key="3">
    <source>
        <dbReference type="Proteomes" id="UP001608902"/>
    </source>
</evidence>
<keyword evidence="3" id="KW-1185">Reference proteome</keyword>
<gene>
    <name evidence="2" type="ORF">AB6A40_008838</name>
</gene>
<reference evidence="2 3" key="1">
    <citation type="submission" date="2024-08" db="EMBL/GenBank/DDBJ databases">
        <title>Gnathostoma spinigerum genome.</title>
        <authorList>
            <person name="Gonzalez-Bertolin B."/>
            <person name="Monzon S."/>
            <person name="Zaballos A."/>
            <person name="Jimenez P."/>
            <person name="Dekumyoy P."/>
            <person name="Varona S."/>
            <person name="Cuesta I."/>
            <person name="Sumanam S."/>
            <person name="Adisakwattana P."/>
            <person name="Gasser R.B."/>
            <person name="Hernandez-Gonzalez A."/>
            <person name="Young N.D."/>
            <person name="Perteguer M.J."/>
        </authorList>
    </citation>
    <scope>NUCLEOTIDE SEQUENCE [LARGE SCALE GENOMIC DNA]</scope>
    <source>
        <strain evidence="2">AL3</strain>
        <tissue evidence="2">Liver</tissue>
    </source>
</reference>
<evidence type="ECO:0000256" key="1">
    <source>
        <dbReference type="SAM" id="Phobius"/>
    </source>
</evidence>
<proteinExistence type="predicted"/>
<keyword evidence="1" id="KW-0812">Transmembrane</keyword>
<protein>
    <submittedName>
        <fullName evidence="2">Uncharacterized protein</fullName>
    </submittedName>
</protein>
<evidence type="ECO:0000313" key="2">
    <source>
        <dbReference type="EMBL" id="MFH4982129.1"/>
    </source>
</evidence>